<evidence type="ECO:0000313" key="3">
    <source>
        <dbReference type="EMBL" id="KIE42637.1"/>
    </source>
</evidence>
<dbReference type="InterPro" id="IPR035093">
    <property type="entry name" value="RelE/ParE_toxin_dom_sf"/>
</dbReference>
<dbReference type="RefSeq" id="WP_039645390.1">
    <property type="nucleotide sequence ID" value="NZ_JXBL01000001.1"/>
</dbReference>
<evidence type="ECO:0000256" key="2">
    <source>
        <dbReference type="ARBA" id="ARBA00022649"/>
    </source>
</evidence>
<dbReference type="PANTHER" id="PTHR33755:SF5">
    <property type="entry name" value="TYPE II TOXIN-ANTITOXIN SYSTEM RELE_PARE FAMILY TOXIN"/>
    <property type="match status" value="1"/>
</dbReference>
<dbReference type="InterPro" id="IPR007712">
    <property type="entry name" value="RelE/ParE_toxin"/>
</dbReference>
<dbReference type="EMBL" id="JXBL01000001">
    <property type="protein sequence ID" value="KIE42637.1"/>
    <property type="molecule type" value="Genomic_DNA"/>
</dbReference>
<keyword evidence="2" id="KW-1277">Toxin-antitoxin system</keyword>
<dbReference type="AlphaFoldDB" id="A0A0C1QPS0"/>
<evidence type="ECO:0000256" key="1">
    <source>
        <dbReference type="ARBA" id="ARBA00006226"/>
    </source>
</evidence>
<reference evidence="3 4" key="1">
    <citation type="submission" date="2015-01" db="EMBL/GenBank/DDBJ databases">
        <title>Genome sequence of the anaerobic bacterium Geobacter soli GSS01, a dissimilatory Fe(III) reducer from soil.</title>
        <authorList>
            <person name="Yang G."/>
            <person name="Zhou S."/>
        </authorList>
    </citation>
    <scope>NUCLEOTIDE SEQUENCE [LARGE SCALE GENOMIC DNA]</scope>
    <source>
        <strain evidence="3 4">GSS01</strain>
    </source>
</reference>
<proteinExistence type="inferred from homology"/>
<dbReference type="InterPro" id="IPR051803">
    <property type="entry name" value="TA_system_RelE-like_toxin"/>
</dbReference>
<evidence type="ECO:0000313" key="4">
    <source>
        <dbReference type="Proteomes" id="UP000031433"/>
    </source>
</evidence>
<accession>A0A0C1QPS0</accession>
<sequence>MAPRSSIEFAESAVADLADIIAWYADQQVPEVGKRLVGEVVAQVERLADFPESGRIVPEFELANLREIIHPPFRIVCRVDAARIRIVRVWRSERLMKVREGSE</sequence>
<keyword evidence="4" id="KW-1185">Reference proteome</keyword>
<comment type="caution">
    <text evidence="3">The sequence shown here is derived from an EMBL/GenBank/DDBJ whole genome shotgun (WGS) entry which is preliminary data.</text>
</comment>
<gene>
    <name evidence="3" type="ORF">SE37_08355</name>
</gene>
<dbReference type="Pfam" id="PF05016">
    <property type="entry name" value="ParE_toxin"/>
    <property type="match status" value="1"/>
</dbReference>
<protein>
    <submittedName>
        <fullName evidence="3">Toxin, RelE family protein</fullName>
    </submittedName>
</protein>
<organism evidence="3 4">
    <name type="scientific">Geobacter soli</name>
    <dbReference type="NCBI Taxonomy" id="1510391"/>
    <lineage>
        <taxon>Bacteria</taxon>
        <taxon>Pseudomonadati</taxon>
        <taxon>Thermodesulfobacteriota</taxon>
        <taxon>Desulfuromonadia</taxon>
        <taxon>Geobacterales</taxon>
        <taxon>Geobacteraceae</taxon>
        <taxon>Geobacter</taxon>
    </lineage>
</organism>
<dbReference type="PANTHER" id="PTHR33755">
    <property type="entry name" value="TOXIN PARE1-RELATED"/>
    <property type="match status" value="1"/>
</dbReference>
<name>A0A0C1QPS0_9BACT</name>
<comment type="similarity">
    <text evidence="1">Belongs to the RelE toxin family.</text>
</comment>
<dbReference type="Proteomes" id="UP000031433">
    <property type="component" value="Unassembled WGS sequence"/>
</dbReference>
<dbReference type="Gene3D" id="3.30.2310.20">
    <property type="entry name" value="RelE-like"/>
    <property type="match status" value="1"/>
</dbReference>